<gene>
    <name evidence="1" type="ORF">EVAR_75931_1</name>
</gene>
<dbReference type="Gene3D" id="3.30.420.10">
    <property type="entry name" value="Ribonuclease H-like superfamily/Ribonuclease H"/>
    <property type="match status" value="1"/>
</dbReference>
<dbReference type="InterPro" id="IPR036397">
    <property type="entry name" value="RNaseH_sf"/>
</dbReference>
<evidence type="ECO:0000313" key="2">
    <source>
        <dbReference type="Proteomes" id="UP000299102"/>
    </source>
</evidence>
<keyword evidence="2" id="KW-1185">Reference proteome</keyword>
<dbReference type="SUPFAM" id="SSF53098">
    <property type="entry name" value="Ribonuclease H-like"/>
    <property type="match status" value="1"/>
</dbReference>
<comment type="caution">
    <text evidence="1">The sequence shown here is derived from an EMBL/GenBank/DDBJ whole genome shotgun (WGS) entry which is preliminary data.</text>
</comment>
<protein>
    <recommendedName>
        <fullName evidence="3">RNase H type-1 domain-containing protein</fullName>
    </recommendedName>
</protein>
<dbReference type="GO" id="GO:0003676">
    <property type="term" value="F:nucleic acid binding"/>
    <property type="evidence" value="ECO:0007669"/>
    <property type="project" value="InterPro"/>
</dbReference>
<dbReference type="STRING" id="151549.A0A4C1UXI1"/>
<evidence type="ECO:0000313" key="1">
    <source>
        <dbReference type="EMBL" id="GBP30707.1"/>
    </source>
</evidence>
<name>A0A4C1UXI1_EUMVA</name>
<sequence length="111" mass="12917">MPRNWYMPLPIQYSSESQMPPRKLGFIGECRASLEALKYALLLKLHRTLILSDSRNTLESLQSNPFKSKTHNPLIMEIRKNIDQCHERGLQIALAWVPGHLGMQETNTWTW</sequence>
<organism evidence="1 2">
    <name type="scientific">Eumeta variegata</name>
    <name type="common">Bagworm moth</name>
    <name type="synonym">Eumeta japonica</name>
    <dbReference type="NCBI Taxonomy" id="151549"/>
    <lineage>
        <taxon>Eukaryota</taxon>
        <taxon>Metazoa</taxon>
        <taxon>Ecdysozoa</taxon>
        <taxon>Arthropoda</taxon>
        <taxon>Hexapoda</taxon>
        <taxon>Insecta</taxon>
        <taxon>Pterygota</taxon>
        <taxon>Neoptera</taxon>
        <taxon>Endopterygota</taxon>
        <taxon>Lepidoptera</taxon>
        <taxon>Glossata</taxon>
        <taxon>Ditrysia</taxon>
        <taxon>Tineoidea</taxon>
        <taxon>Psychidae</taxon>
        <taxon>Oiketicinae</taxon>
        <taxon>Eumeta</taxon>
    </lineage>
</organism>
<evidence type="ECO:0008006" key="3">
    <source>
        <dbReference type="Google" id="ProtNLM"/>
    </source>
</evidence>
<dbReference type="InterPro" id="IPR012337">
    <property type="entry name" value="RNaseH-like_sf"/>
</dbReference>
<dbReference type="OrthoDB" id="8058536at2759"/>
<proteinExistence type="predicted"/>
<accession>A0A4C1UXI1</accession>
<dbReference type="AlphaFoldDB" id="A0A4C1UXI1"/>
<reference evidence="1 2" key="1">
    <citation type="journal article" date="2019" name="Commun. Biol.">
        <title>The bagworm genome reveals a unique fibroin gene that provides high tensile strength.</title>
        <authorList>
            <person name="Kono N."/>
            <person name="Nakamura H."/>
            <person name="Ohtoshi R."/>
            <person name="Tomita M."/>
            <person name="Numata K."/>
            <person name="Arakawa K."/>
        </authorList>
    </citation>
    <scope>NUCLEOTIDE SEQUENCE [LARGE SCALE GENOMIC DNA]</scope>
</reference>
<dbReference type="Proteomes" id="UP000299102">
    <property type="component" value="Unassembled WGS sequence"/>
</dbReference>
<dbReference type="EMBL" id="BGZK01000236">
    <property type="protein sequence ID" value="GBP30707.1"/>
    <property type="molecule type" value="Genomic_DNA"/>
</dbReference>